<feature type="domain" description="3-deoxy-D-manno-octulosonic-acid transferase N-terminal" evidence="11">
    <location>
        <begin position="46"/>
        <end position="220"/>
    </location>
</feature>
<evidence type="ECO:0000259" key="11">
    <source>
        <dbReference type="Pfam" id="PF04413"/>
    </source>
</evidence>
<proteinExistence type="inferred from homology"/>
<evidence type="ECO:0000256" key="9">
    <source>
        <dbReference type="PIRSR" id="PIRSR639901-2"/>
    </source>
</evidence>
<evidence type="ECO:0000256" key="10">
    <source>
        <dbReference type="RuleBase" id="RU365103"/>
    </source>
</evidence>
<keyword evidence="13" id="KW-1185">Reference proteome</keyword>
<feature type="site" description="Transition state stabilizer" evidence="9">
    <location>
        <position position="217"/>
    </location>
</feature>
<keyword evidence="10" id="KW-0472">Membrane</keyword>
<dbReference type="OrthoDB" id="9789797at2"/>
<comment type="similarity">
    <text evidence="10">Belongs to the glycosyltransferase group 1 family.</text>
</comment>
<dbReference type="PANTHER" id="PTHR42755:SF1">
    <property type="entry name" value="3-DEOXY-D-MANNO-OCTULOSONIC ACID TRANSFERASE, MITOCHONDRIAL-RELATED"/>
    <property type="match status" value="1"/>
</dbReference>
<dbReference type="PANTHER" id="PTHR42755">
    <property type="entry name" value="3-DEOXY-MANNO-OCTULOSONATE CYTIDYLYLTRANSFERASE"/>
    <property type="match status" value="1"/>
</dbReference>
<dbReference type="Proteomes" id="UP000773614">
    <property type="component" value="Unassembled WGS sequence"/>
</dbReference>
<keyword evidence="10" id="KW-1003">Cell membrane</keyword>
<feature type="site" description="Transition state stabilizer" evidence="9">
    <location>
        <position position="141"/>
    </location>
</feature>
<comment type="caution">
    <text evidence="12">The sequence shown here is derived from an EMBL/GenBank/DDBJ whole genome shotgun (WGS) entry which is preliminary data.</text>
</comment>
<comment type="pathway">
    <text evidence="2 10">Bacterial outer membrane biogenesis; LPS core biosynthesis.</text>
</comment>
<organism evidence="12 13">
    <name type="scientific">Propylenella binzhouense</name>
    <dbReference type="NCBI Taxonomy" id="2555902"/>
    <lineage>
        <taxon>Bacteria</taxon>
        <taxon>Pseudomonadati</taxon>
        <taxon>Pseudomonadota</taxon>
        <taxon>Alphaproteobacteria</taxon>
        <taxon>Hyphomicrobiales</taxon>
        <taxon>Propylenellaceae</taxon>
        <taxon>Propylenella</taxon>
    </lineage>
</organism>
<evidence type="ECO:0000256" key="7">
    <source>
        <dbReference type="ARBA" id="ARBA00049183"/>
    </source>
</evidence>
<comment type="catalytic activity">
    <reaction evidence="7 10">
        <text>lipid IVA (E. coli) + CMP-3-deoxy-beta-D-manno-octulosonate = alpha-Kdo-(2-&gt;6)-lipid IVA (E. coli) + CMP + H(+)</text>
        <dbReference type="Rhea" id="RHEA:28066"/>
        <dbReference type="ChEBI" id="CHEBI:15378"/>
        <dbReference type="ChEBI" id="CHEBI:58603"/>
        <dbReference type="ChEBI" id="CHEBI:60364"/>
        <dbReference type="ChEBI" id="CHEBI:60377"/>
        <dbReference type="ChEBI" id="CHEBI:85987"/>
        <dbReference type="EC" id="2.4.99.12"/>
    </reaction>
</comment>
<gene>
    <name evidence="12" type="ORF">E4O86_19600</name>
</gene>
<dbReference type="Gene3D" id="3.40.50.2000">
    <property type="entry name" value="Glycogen Phosphorylase B"/>
    <property type="match status" value="1"/>
</dbReference>
<evidence type="ECO:0000256" key="8">
    <source>
        <dbReference type="PIRSR" id="PIRSR639901-1"/>
    </source>
</evidence>
<keyword evidence="10" id="KW-0448">Lipopolysaccharide biosynthesis</keyword>
<sequence length="439" mass="46155">MSSPGAADEPGRVAIALYSALGRVLEPALGLLLEHRARRGKEDRHRRGERFGRSGRPRPPGRLVWVHAASVGETNSVLPLVGRLTSSGHAVLLTTGTVTSAEIAARRLPQGAFHQYVPLDTPGSVGRFLDHWRPDLALFVESEIWPQAVAGLARRDVPLAIVNGRLSPRSFRSWNRFPSVARAVFGRAGMCTAQSEADAERFRQLGIENVVTVGNLKFDVPMLPADPAVLAELKAAVGARPVLVAASTHAGEEELVVDAHRMAAAVAPDCLTIIAPRHPERGPAIAGDVEKAGLSSRLRSGGRAPEPGTAVYVADTIGEMGLWFRLARVAFLGGSMVPHGGQNPIEPAQLGVPILHGPHVGNFAEIYGALGRAGGAFEVADAGALAGAVRAFMAEPERARAAGAAAEACVARFAGSLERTIRALEPLLARLDPVRAAGA</sequence>
<dbReference type="InterPro" id="IPR039901">
    <property type="entry name" value="Kdotransferase"/>
</dbReference>
<evidence type="ECO:0000256" key="1">
    <source>
        <dbReference type="ARBA" id="ARBA00003394"/>
    </source>
</evidence>
<dbReference type="EC" id="2.4.99.12" evidence="3 10"/>
<dbReference type="InterPro" id="IPR007507">
    <property type="entry name" value="Glycos_transf_N"/>
</dbReference>
<dbReference type="EMBL" id="SPKJ01000104">
    <property type="protein sequence ID" value="MYZ49916.1"/>
    <property type="molecule type" value="Genomic_DNA"/>
</dbReference>
<keyword evidence="5 10" id="KW-0808">Transferase</keyword>
<evidence type="ECO:0000256" key="6">
    <source>
        <dbReference type="ARBA" id="ARBA00031445"/>
    </source>
</evidence>
<evidence type="ECO:0000256" key="3">
    <source>
        <dbReference type="ARBA" id="ARBA00012621"/>
    </source>
</evidence>
<comment type="subcellular location">
    <subcellularLocation>
        <location evidence="10">Cell membrane</location>
    </subcellularLocation>
</comment>
<comment type="function">
    <text evidence="1 10">Involved in lipopolysaccharide (LPS) biosynthesis. Catalyzes the transfer of 3-deoxy-D-manno-octulosonate (Kdo) residue(s) from CMP-Kdo to lipid IV(A), the tetraacyldisaccharide-1,4'-bisphosphate precursor of lipid A.</text>
</comment>
<dbReference type="GO" id="GO:0009244">
    <property type="term" value="P:lipopolysaccharide core region biosynthetic process"/>
    <property type="evidence" value="ECO:0007669"/>
    <property type="project" value="UniProtKB-UniRule"/>
</dbReference>
<dbReference type="GO" id="GO:0005886">
    <property type="term" value="C:plasma membrane"/>
    <property type="evidence" value="ECO:0007669"/>
    <property type="project" value="UniProtKB-SubCell"/>
</dbReference>
<dbReference type="Pfam" id="PF04413">
    <property type="entry name" value="Glycos_transf_N"/>
    <property type="match status" value="1"/>
</dbReference>
<dbReference type="InterPro" id="IPR038107">
    <property type="entry name" value="Glycos_transf_N_sf"/>
</dbReference>
<dbReference type="SUPFAM" id="SSF53756">
    <property type="entry name" value="UDP-Glycosyltransferase/glycogen phosphorylase"/>
    <property type="match status" value="1"/>
</dbReference>
<feature type="active site" description="Proton acceptor" evidence="8">
    <location>
        <position position="73"/>
    </location>
</feature>
<evidence type="ECO:0000313" key="12">
    <source>
        <dbReference type="EMBL" id="MYZ49916.1"/>
    </source>
</evidence>
<name>A0A964T7E1_9HYPH</name>
<accession>A0A964T7E1</accession>
<evidence type="ECO:0000256" key="5">
    <source>
        <dbReference type="ARBA" id="ARBA00022679"/>
    </source>
</evidence>
<protein>
    <recommendedName>
        <fullName evidence="4 10">3-deoxy-D-manno-octulosonic acid transferase</fullName>
        <shortName evidence="10">Kdo transferase</shortName>
        <ecNumber evidence="3 10">2.4.99.12</ecNumber>
    </recommendedName>
    <alternativeName>
        <fullName evidence="6 10">Lipid IV(A) 3-deoxy-D-manno-octulosonic acid transferase</fullName>
    </alternativeName>
</protein>
<evidence type="ECO:0000256" key="4">
    <source>
        <dbReference type="ARBA" id="ARBA00019077"/>
    </source>
</evidence>
<dbReference type="Gene3D" id="3.40.50.11720">
    <property type="entry name" value="3-Deoxy-D-manno-octulosonic-acid transferase, N-terminal domain"/>
    <property type="match status" value="1"/>
</dbReference>
<dbReference type="GO" id="GO:0043842">
    <property type="term" value="F:Kdo transferase activity"/>
    <property type="evidence" value="ECO:0007669"/>
    <property type="project" value="UniProtKB-EC"/>
</dbReference>
<dbReference type="AlphaFoldDB" id="A0A964T7E1"/>
<dbReference type="GO" id="GO:0009245">
    <property type="term" value="P:lipid A biosynthetic process"/>
    <property type="evidence" value="ECO:0007669"/>
    <property type="project" value="TreeGrafter"/>
</dbReference>
<evidence type="ECO:0000256" key="2">
    <source>
        <dbReference type="ARBA" id="ARBA00004713"/>
    </source>
</evidence>
<evidence type="ECO:0000313" key="13">
    <source>
        <dbReference type="Proteomes" id="UP000773614"/>
    </source>
</evidence>
<dbReference type="RefSeq" id="WP_161142252.1">
    <property type="nucleotide sequence ID" value="NZ_SPKJ01000104.1"/>
</dbReference>
<reference evidence="12" key="1">
    <citation type="submission" date="2019-03" db="EMBL/GenBank/DDBJ databases">
        <title>Afifella sp. nov., isolated from activated sludge.</title>
        <authorList>
            <person name="Li Q."/>
            <person name="Liu Y."/>
        </authorList>
    </citation>
    <scope>NUCLEOTIDE SEQUENCE</scope>
    <source>
        <strain evidence="12">L72</strain>
    </source>
</reference>